<dbReference type="Proteomes" id="UP001499854">
    <property type="component" value="Unassembled WGS sequence"/>
</dbReference>
<evidence type="ECO:0000313" key="2">
    <source>
        <dbReference type="Proteomes" id="UP001499854"/>
    </source>
</evidence>
<proteinExistence type="predicted"/>
<name>A0ABN2R8R2_9ACTN</name>
<organism evidence="1 2">
    <name type="scientific">Catenulispora subtropica</name>
    <dbReference type="NCBI Taxonomy" id="450798"/>
    <lineage>
        <taxon>Bacteria</taxon>
        <taxon>Bacillati</taxon>
        <taxon>Actinomycetota</taxon>
        <taxon>Actinomycetes</taxon>
        <taxon>Catenulisporales</taxon>
        <taxon>Catenulisporaceae</taxon>
        <taxon>Catenulispora</taxon>
    </lineage>
</organism>
<keyword evidence="2" id="KW-1185">Reference proteome</keyword>
<evidence type="ECO:0000313" key="1">
    <source>
        <dbReference type="EMBL" id="GAA1965437.1"/>
    </source>
</evidence>
<comment type="caution">
    <text evidence="1">The sequence shown here is derived from an EMBL/GenBank/DDBJ whole genome shotgun (WGS) entry which is preliminary data.</text>
</comment>
<accession>A0ABN2R8R2</accession>
<dbReference type="RefSeq" id="WP_344657011.1">
    <property type="nucleotide sequence ID" value="NZ_BAAAQM010000010.1"/>
</dbReference>
<sequence length="195" mass="21917">MRTAEDIREHLIVTLNSMFKRPGMYGGWLAAHTVIDMLEYVDGVDEGRISVVDSNARTPERFVDERLPDPRSDIYHSLFLPRLHQRGWFRPDKLLTSAEHADLVEALELWVSEVRSQSDVIESFGTPSWAHGGWQGSPRVMVYAAADAARPMVYFVAAEDEVIVAAWAAENLFPIGLNVTTRGKELLADRRPVVG</sequence>
<reference evidence="1 2" key="1">
    <citation type="journal article" date="2019" name="Int. J. Syst. Evol. Microbiol.">
        <title>The Global Catalogue of Microorganisms (GCM) 10K type strain sequencing project: providing services to taxonomists for standard genome sequencing and annotation.</title>
        <authorList>
            <consortium name="The Broad Institute Genomics Platform"/>
            <consortium name="The Broad Institute Genome Sequencing Center for Infectious Disease"/>
            <person name="Wu L."/>
            <person name="Ma J."/>
        </authorList>
    </citation>
    <scope>NUCLEOTIDE SEQUENCE [LARGE SCALE GENOMIC DNA]</scope>
    <source>
        <strain evidence="1 2">JCM 16013</strain>
    </source>
</reference>
<gene>
    <name evidence="1" type="ORF">GCM10009838_23750</name>
</gene>
<dbReference type="EMBL" id="BAAAQM010000010">
    <property type="protein sequence ID" value="GAA1965437.1"/>
    <property type="molecule type" value="Genomic_DNA"/>
</dbReference>
<protein>
    <submittedName>
        <fullName evidence="1">Uncharacterized protein</fullName>
    </submittedName>
</protein>